<organism evidence="2 3">
    <name type="scientific">Weissella muntiaci</name>
    <dbReference type="NCBI Taxonomy" id="2508881"/>
    <lineage>
        <taxon>Bacteria</taxon>
        <taxon>Bacillati</taxon>
        <taxon>Bacillota</taxon>
        <taxon>Bacilli</taxon>
        <taxon>Lactobacillales</taxon>
        <taxon>Lactobacillaceae</taxon>
        <taxon>Weissella</taxon>
    </lineage>
</organism>
<proteinExistence type="predicted"/>
<keyword evidence="1" id="KW-0472">Membrane</keyword>
<keyword evidence="3" id="KW-1185">Reference proteome</keyword>
<name>A0A6C2CB63_9LACO</name>
<reference evidence="2 3" key="1">
    <citation type="submission" date="2019-01" db="EMBL/GenBank/DDBJ databases">
        <title>Weissella sp. nov., a novel lactic acid bacterium isolated from animal feces.</title>
        <authorList>
            <person name="Wang L.-T."/>
        </authorList>
    </citation>
    <scope>NUCLEOTIDE SEQUENCE [LARGE SCALE GENOMIC DNA]</scope>
    <source>
        <strain evidence="2 3">8H-2</strain>
    </source>
</reference>
<accession>A0A6C2CB63</accession>
<feature type="transmembrane region" description="Helical" evidence="1">
    <location>
        <begin position="41"/>
        <end position="60"/>
    </location>
</feature>
<sequence length="116" mass="13159">MQKVALGLLTKTQTYVLFAMAGVAMVLTIVGMYAITAGFPVWIVVVVVFLYVICAIVLFLTRYWPAITDNDGNVIYYKDRHYQLTKNFNVGNESGTYRNVIVGEEIVHDKVYQDQQ</sequence>
<dbReference type="RefSeq" id="WP_148622055.1">
    <property type="nucleotide sequence ID" value="NZ_SDGZ01000008.1"/>
</dbReference>
<keyword evidence="1" id="KW-1133">Transmembrane helix</keyword>
<dbReference type="AlphaFoldDB" id="A0A6C2CB63"/>
<protein>
    <submittedName>
        <fullName evidence="2">Uncharacterized protein</fullName>
    </submittedName>
</protein>
<dbReference type="EMBL" id="SDGZ01000008">
    <property type="protein sequence ID" value="TYC50583.1"/>
    <property type="molecule type" value="Genomic_DNA"/>
</dbReference>
<feature type="transmembrane region" description="Helical" evidence="1">
    <location>
        <begin position="12"/>
        <end position="35"/>
    </location>
</feature>
<evidence type="ECO:0000313" key="2">
    <source>
        <dbReference type="EMBL" id="TYC50583.1"/>
    </source>
</evidence>
<evidence type="ECO:0000313" key="3">
    <source>
        <dbReference type="Proteomes" id="UP000371977"/>
    </source>
</evidence>
<gene>
    <name evidence="2" type="ORF">ESZ50_02620</name>
</gene>
<evidence type="ECO:0000256" key="1">
    <source>
        <dbReference type="SAM" id="Phobius"/>
    </source>
</evidence>
<comment type="caution">
    <text evidence="2">The sequence shown here is derived from an EMBL/GenBank/DDBJ whole genome shotgun (WGS) entry which is preliminary data.</text>
</comment>
<keyword evidence="1" id="KW-0812">Transmembrane</keyword>
<dbReference type="Proteomes" id="UP000371977">
    <property type="component" value="Unassembled WGS sequence"/>
</dbReference>